<reference evidence="2 3" key="1">
    <citation type="submission" date="2018-02" db="EMBL/GenBank/DDBJ databases">
        <title>Draft genome of wild Prunus yedoensis var. nudiflora.</title>
        <authorList>
            <person name="Baek S."/>
            <person name="Kim J.-H."/>
            <person name="Choi K."/>
            <person name="Kim G.-B."/>
            <person name="Cho A."/>
            <person name="Jang H."/>
            <person name="Shin C.-H."/>
            <person name="Yu H.-J."/>
            <person name="Mun J.-H."/>
        </authorList>
    </citation>
    <scope>NUCLEOTIDE SEQUENCE [LARGE SCALE GENOMIC DNA]</scope>
    <source>
        <strain evidence="3">cv. Jeju island</strain>
        <tissue evidence="2">Leaf</tissue>
    </source>
</reference>
<accession>A0A314UYV0</accession>
<evidence type="ECO:0000256" key="1">
    <source>
        <dbReference type="SAM" id="MobiDB-lite"/>
    </source>
</evidence>
<protein>
    <submittedName>
        <fullName evidence="2">Uncharacterized protein</fullName>
    </submittedName>
</protein>
<sequence length="77" mass="8792">MEKNSKTEQQHCFKPKASGGGTASVIPVKRRIVKRIMFDEFCQVFCSVFKTNQKPKPPNTKKKIVFIISNHIYPSPP</sequence>
<dbReference type="OrthoDB" id="1436593at2759"/>
<dbReference type="Proteomes" id="UP000250321">
    <property type="component" value="Unassembled WGS sequence"/>
</dbReference>
<feature type="region of interest" description="Disordered" evidence="1">
    <location>
        <begin position="1"/>
        <end position="23"/>
    </location>
</feature>
<evidence type="ECO:0000313" key="2">
    <source>
        <dbReference type="EMBL" id="PQM42745.1"/>
    </source>
</evidence>
<dbReference type="EMBL" id="PJQY01002775">
    <property type="protein sequence ID" value="PQM42745.1"/>
    <property type="molecule type" value="Genomic_DNA"/>
</dbReference>
<keyword evidence="3" id="KW-1185">Reference proteome</keyword>
<name>A0A314UYV0_PRUYE</name>
<comment type="caution">
    <text evidence="2">The sequence shown here is derived from an EMBL/GenBank/DDBJ whole genome shotgun (WGS) entry which is preliminary data.</text>
</comment>
<feature type="compositionally biased region" description="Basic and acidic residues" evidence="1">
    <location>
        <begin position="1"/>
        <end position="11"/>
    </location>
</feature>
<organism evidence="2 3">
    <name type="scientific">Prunus yedoensis var. nudiflora</name>
    <dbReference type="NCBI Taxonomy" id="2094558"/>
    <lineage>
        <taxon>Eukaryota</taxon>
        <taxon>Viridiplantae</taxon>
        <taxon>Streptophyta</taxon>
        <taxon>Embryophyta</taxon>
        <taxon>Tracheophyta</taxon>
        <taxon>Spermatophyta</taxon>
        <taxon>Magnoliopsida</taxon>
        <taxon>eudicotyledons</taxon>
        <taxon>Gunneridae</taxon>
        <taxon>Pentapetalae</taxon>
        <taxon>rosids</taxon>
        <taxon>fabids</taxon>
        <taxon>Rosales</taxon>
        <taxon>Rosaceae</taxon>
        <taxon>Amygdaloideae</taxon>
        <taxon>Amygdaleae</taxon>
        <taxon>Prunus</taxon>
    </lineage>
</organism>
<gene>
    <name evidence="2" type="ORF">Pyn_24627</name>
</gene>
<evidence type="ECO:0000313" key="3">
    <source>
        <dbReference type="Proteomes" id="UP000250321"/>
    </source>
</evidence>
<dbReference type="AlphaFoldDB" id="A0A314UYV0"/>
<proteinExistence type="predicted"/>